<dbReference type="EMBL" id="CANHGI010000002">
    <property type="protein sequence ID" value="CAI5442724.1"/>
    <property type="molecule type" value="Genomic_DNA"/>
</dbReference>
<dbReference type="GO" id="GO:0004222">
    <property type="term" value="F:metalloendopeptidase activity"/>
    <property type="evidence" value="ECO:0007669"/>
    <property type="project" value="UniProtKB-UniRule"/>
</dbReference>
<keyword evidence="14" id="KW-1185">Reference proteome</keyword>
<dbReference type="Gene3D" id="3.40.390.10">
    <property type="entry name" value="Collagenase (Catalytic Domain)"/>
    <property type="match status" value="1"/>
</dbReference>
<evidence type="ECO:0000313" key="14">
    <source>
        <dbReference type="Proteomes" id="UP001152747"/>
    </source>
</evidence>
<keyword evidence="4 9" id="KW-0732">Signal</keyword>
<evidence type="ECO:0000256" key="7">
    <source>
        <dbReference type="ARBA" id="ARBA00023157"/>
    </source>
</evidence>
<feature type="binding site" evidence="10">
    <location>
        <position position="151"/>
    </location>
    <ligand>
        <name>Zn(2+)</name>
        <dbReference type="ChEBI" id="CHEBI:29105"/>
        <note>catalytic</note>
    </ligand>
</feature>
<dbReference type="GO" id="GO:0008270">
    <property type="term" value="F:zinc ion binding"/>
    <property type="evidence" value="ECO:0007669"/>
    <property type="project" value="UniProtKB-UniRule"/>
</dbReference>
<keyword evidence="5 10" id="KW-0862">Zinc</keyword>
<dbReference type="Proteomes" id="UP001152747">
    <property type="component" value="Unassembled WGS sequence"/>
</dbReference>
<evidence type="ECO:0000259" key="12">
    <source>
        <dbReference type="PROSITE" id="PS51864"/>
    </source>
</evidence>
<dbReference type="GO" id="GO:0018996">
    <property type="term" value="P:molting cycle, collagen and cuticulin-based cuticle"/>
    <property type="evidence" value="ECO:0007669"/>
    <property type="project" value="InterPro"/>
</dbReference>
<protein>
    <recommendedName>
        <fullName evidence="9">Zinc metalloproteinase</fullName>
    </recommendedName>
</protein>
<dbReference type="InterPro" id="IPR034035">
    <property type="entry name" value="Astacin-like_dom"/>
</dbReference>
<dbReference type="Pfam" id="PF01400">
    <property type="entry name" value="Astacin"/>
    <property type="match status" value="1"/>
</dbReference>
<dbReference type="InterPro" id="IPR001506">
    <property type="entry name" value="Peptidase_M12A"/>
</dbReference>
<dbReference type="GO" id="GO:0006508">
    <property type="term" value="P:proteolysis"/>
    <property type="evidence" value="ECO:0007669"/>
    <property type="project" value="UniProtKB-KW"/>
</dbReference>
<evidence type="ECO:0000313" key="13">
    <source>
        <dbReference type="EMBL" id="CAI5442724.1"/>
    </source>
</evidence>
<dbReference type="SMART" id="SM00235">
    <property type="entry name" value="ZnMc"/>
    <property type="match status" value="1"/>
</dbReference>
<feature type="signal peptide" evidence="9 11">
    <location>
        <begin position="1"/>
        <end position="21"/>
    </location>
</feature>
<evidence type="ECO:0000256" key="11">
    <source>
        <dbReference type="RuleBase" id="RU361183"/>
    </source>
</evidence>
<dbReference type="CDD" id="cd04280">
    <property type="entry name" value="ZnMc_astacin_like"/>
    <property type="match status" value="1"/>
</dbReference>
<sequence>MNTVFVVSAFLFGFLVLNCSCDPVRIPFYRRTNHLAAANFNSQNSGIVRKVRQVHRDLSFRWPQNTIPFYITNNVTSSVKKAVGLAMKELQTKTCIRFQQMSSNYQAGDFVRIVDLGSCSSPIGRQEIGQQDISLTKNCWGMGTAIHELMHAIGIEHTQSRSDRNSYLDILYKNIDRSDLPNFELLSSRLWANLVPYDYGSVMHYSADSFANKDDEQTMLPKDRNFIETMGSMIPNFYDFDQINRYYQCYDSCSNIVNKANCANGGVPNPNNCQICICPLGYGGDLCDQRPSGCGSSLVASSQWQKQKISVKFDKKDAEYYTFCNYWIVAPTNSTIQVIYEISSDSVRRDICSFGCYEGGIEIKRLADPRITNDRDCCMDQALNITTKINPLPVIIYTSSRTVSYDISFRFLLYINEWNDKYFSYEVSDK</sequence>
<keyword evidence="6 10" id="KW-0482">Metalloprotease</keyword>
<dbReference type="PRINTS" id="PR00480">
    <property type="entry name" value="ASTACIN"/>
</dbReference>
<dbReference type="OrthoDB" id="5786116at2759"/>
<feature type="chain" id="PRO_5040540702" description="Zinc metalloproteinase" evidence="9 11">
    <location>
        <begin position="22"/>
        <end position="430"/>
    </location>
</feature>
<keyword evidence="10 11" id="KW-0645">Protease</keyword>
<evidence type="ECO:0000256" key="9">
    <source>
        <dbReference type="PIRNR" id="PIRNR036365"/>
    </source>
</evidence>
<dbReference type="PROSITE" id="PS01186">
    <property type="entry name" value="EGF_2"/>
    <property type="match status" value="1"/>
</dbReference>
<dbReference type="SUPFAM" id="SSF55486">
    <property type="entry name" value="Metalloproteases ('zincins'), catalytic domain"/>
    <property type="match status" value="1"/>
</dbReference>
<evidence type="ECO:0000256" key="4">
    <source>
        <dbReference type="ARBA" id="ARBA00022729"/>
    </source>
</evidence>
<evidence type="ECO:0000256" key="6">
    <source>
        <dbReference type="ARBA" id="ARBA00023049"/>
    </source>
</evidence>
<dbReference type="PROSITE" id="PS51864">
    <property type="entry name" value="ASTACIN"/>
    <property type="match status" value="1"/>
</dbReference>
<comment type="subcellular location">
    <subcellularLocation>
        <location evidence="1 9">Secreted</location>
    </subcellularLocation>
</comment>
<evidence type="ECO:0000256" key="8">
    <source>
        <dbReference type="ARBA" id="ARBA00023180"/>
    </source>
</evidence>
<keyword evidence="10 11" id="KW-0378">Hydrolase</keyword>
<comment type="caution">
    <text evidence="10">Lacks conserved residue(s) required for the propagation of feature annotation.</text>
</comment>
<feature type="binding site" evidence="10">
    <location>
        <position position="147"/>
    </location>
    <ligand>
        <name>Zn(2+)</name>
        <dbReference type="ChEBI" id="CHEBI:29105"/>
        <note>catalytic</note>
    </ligand>
</feature>
<proteinExistence type="predicted"/>
<keyword evidence="2 9" id="KW-0964">Secreted</keyword>
<keyword evidence="7" id="KW-1015">Disulfide bond</keyword>
<dbReference type="GO" id="GO:0005576">
    <property type="term" value="C:extracellular region"/>
    <property type="evidence" value="ECO:0007669"/>
    <property type="project" value="UniProtKB-SubCell"/>
</dbReference>
<dbReference type="AlphaFoldDB" id="A0A9P1ICL7"/>
<dbReference type="PANTHER" id="PTHR10127">
    <property type="entry name" value="DISCOIDIN, CUB, EGF, LAMININ , AND ZINC METALLOPROTEASE DOMAIN CONTAINING"/>
    <property type="match status" value="1"/>
</dbReference>
<evidence type="ECO:0000256" key="2">
    <source>
        <dbReference type="ARBA" id="ARBA00022525"/>
    </source>
</evidence>
<comment type="caution">
    <text evidence="13">The sequence shown here is derived from an EMBL/GenBank/DDBJ whole genome shotgun (WGS) entry which is preliminary data.</text>
</comment>
<feature type="domain" description="Peptidase M12A" evidence="12">
    <location>
        <begin position="53"/>
        <end position="250"/>
    </location>
</feature>
<dbReference type="InterPro" id="IPR000742">
    <property type="entry name" value="EGF"/>
</dbReference>
<reference evidence="13" key="1">
    <citation type="submission" date="2022-11" db="EMBL/GenBank/DDBJ databases">
        <authorList>
            <person name="Kikuchi T."/>
        </authorList>
    </citation>
    <scope>NUCLEOTIDE SEQUENCE</scope>
    <source>
        <strain evidence="13">PS1010</strain>
    </source>
</reference>
<evidence type="ECO:0000256" key="1">
    <source>
        <dbReference type="ARBA" id="ARBA00004613"/>
    </source>
</evidence>
<dbReference type="InterPro" id="IPR006026">
    <property type="entry name" value="Peptidase_Metallo"/>
</dbReference>
<keyword evidence="8" id="KW-0325">Glycoprotein</keyword>
<feature type="active site" evidence="10">
    <location>
        <position position="148"/>
    </location>
</feature>
<organism evidence="13 14">
    <name type="scientific">Caenorhabditis angaria</name>
    <dbReference type="NCBI Taxonomy" id="860376"/>
    <lineage>
        <taxon>Eukaryota</taxon>
        <taxon>Metazoa</taxon>
        <taxon>Ecdysozoa</taxon>
        <taxon>Nematoda</taxon>
        <taxon>Chromadorea</taxon>
        <taxon>Rhabditida</taxon>
        <taxon>Rhabditina</taxon>
        <taxon>Rhabditomorpha</taxon>
        <taxon>Rhabditoidea</taxon>
        <taxon>Rhabditidae</taxon>
        <taxon>Peloderinae</taxon>
        <taxon>Caenorhabditis</taxon>
    </lineage>
</organism>
<dbReference type="InterPro" id="IPR017050">
    <property type="entry name" value="Metallopeptidase_nem"/>
</dbReference>
<comment type="cofactor">
    <cofactor evidence="10 11">
        <name>Zn(2+)</name>
        <dbReference type="ChEBI" id="CHEBI:29105"/>
    </cofactor>
    <text evidence="10 11">Binds 1 zinc ion per subunit.</text>
</comment>
<dbReference type="PANTHER" id="PTHR10127:SF826">
    <property type="entry name" value="ZINC METALLOPROTEINASE NAS-25"/>
    <property type="match status" value="1"/>
</dbReference>
<feature type="binding site" evidence="10">
    <location>
        <position position="157"/>
    </location>
    <ligand>
        <name>Zn(2+)</name>
        <dbReference type="ChEBI" id="CHEBI:29105"/>
        <note>catalytic</note>
    </ligand>
</feature>
<keyword evidence="3 10" id="KW-0479">Metal-binding</keyword>
<dbReference type="PIRSF" id="PIRSF036365">
    <property type="entry name" value="Astacin_nematoda"/>
    <property type="match status" value="1"/>
</dbReference>
<evidence type="ECO:0000256" key="3">
    <source>
        <dbReference type="ARBA" id="ARBA00022723"/>
    </source>
</evidence>
<accession>A0A9P1ICL7</accession>
<evidence type="ECO:0000256" key="10">
    <source>
        <dbReference type="PROSITE-ProRule" id="PRU01211"/>
    </source>
</evidence>
<gene>
    <name evidence="13" type="ORF">CAMP_LOCUS5361</name>
</gene>
<name>A0A9P1ICL7_9PELO</name>
<evidence type="ECO:0000256" key="5">
    <source>
        <dbReference type="ARBA" id="ARBA00022833"/>
    </source>
</evidence>
<dbReference type="InterPro" id="IPR024079">
    <property type="entry name" value="MetalloPept_cat_dom_sf"/>
</dbReference>